<keyword evidence="2" id="KW-1185">Reference proteome</keyword>
<accession>A0ABZ0RDF9</accession>
<sequence length="190" mass="20631">MALKRMPIATTIRAISSLWGGALLLITSLSAVPVGTRLDNPGDRRRIVQAQGYRLLQSELRPEVELVIFFYSASWCAPCQQAAKALRAVYPDIITAEPRIEVLTYSVDFSADARADYLRAANYPWPAIAPELIGKSPWPDSIAGGTPQFQAFAISEQGWQAITTPGDAPTVFKAAFTFLAIDNTDTIAAS</sequence>
<dbReference type="Gene3D" id="3.40.30.10">
    <property type="entry name" value="Glutaredoxin"/>
    <property type="match status" value="1"/>
</dbReference>
<proteinExistence type="predicted"/>
<dbReference type="EMBL" id="CP138858">
    <property type="protein sequence ID" value="WPJ94200.1"/>
    <property type="molecule type" value="Genomic_DNA"/>
</dbReference>
<organism evidence="1 2">
    <name type="scientific">Coraliomargarita algicola</name>
    <dbReference type="NCBI Taxonomy" id="3092156"/>
    <lineage>
        <taxon>Bacteria</taxon>
        <taxon>Pseudomonadati</taxon>
        <taxon>Verrucomicrobiota</taxon>
        <taxon>Opitutia</taxon>
        <taxon>Puniceicoccales</taxon>
        <taxon>Coraliomargaritaceae</taxon>
        <taxon>Coraliomargarita</taxon>
    </lineage>
</organism>
<protein>
    <recommendedName>
        <fullName evidence="3">Thioredoxin domain-containing protein</fullName>
    </recommendedName>
</protein>
<evidence type="ECO:0008006" key="3">
    <source>
        <dbReference type="Google" id="ProtNLM"/>
    </source>
</evidence>
<dbReference type="RefSeq" id="WP_319831144.1">
    <property type="nucleotide sequence ID" value="NZ_CP138858.1"/>
</dbReference>
<reference evidence="1 2" key="1">
    <citation type="submission" date="2023-11" db="EMBL/GenBank/DDBJ databases">
        <title>Coraliomargarita sp. nov., isolated from marine algae.</title>
        <authorList>
            <person name="Lee J.K."/>
            <person name="Baek J.H."/>
            <person name="Kim J.M."/>
            <person name="Choi D.G."/>
            <person name="Jeon C.O."/>
        </authorList>
    </citation>
    <scope>NUCLEOTIDE SEQUENCE [LARGE SCALE GENOMIC DNA]</scope>
    <source>
        <strain evidence="1 2">J2-16</strain>
    </source>
</reference>
<dbReference type="InterPro" id="IPR036249">
    <property type="entry name" value="Thioredoxin-like_sf"/>
</dbReference>
<evidence type="ECO:0000313" key="1">
    <source>
        <dbReference type="EMBL" id="WPJ94200.1"/>
    </source>
</evidence>
<name>A0ABZ0RDF9_9BACT</name>
<dbReference type="SUPFAM" id="SSF52833">
    <property type="entry name" value="Thioredoxin-like"/>
    <property type="match status" value="1"/>
</dbReference>
<dbReference type="Proteomes" id="UP001324993">
    <property type="component" value="Chromosome"/>
</dbReference>
<gene>
    <name evidence="1" type="ORF">SH580_12225</name>
</gene>
<evidence type="ECO:0000313" key="2">
    <source>
        <dbReference type="Proteomes" id="UP001324993"/>
    </source>
</evidence>